<keyword evidence="3" id="KW-1185">Reference proteome</keyword>
<dbReference type="SUPFAM" id="SSF53756">
    <property type="entry name" value="UDP-Glycosyltransferase/glycogen phosphorylase"/>
    <property type="match status" value="1"/>
</dbReference>
<protein>
    <submittedName>
        <fullName evidence="2">Glycosyl transferase</fullName>
    </submittedName>
</protein>
<reference evidence="2 3" key="1">
    <citation type="submission" date="2017-11" db="EMBL/GenBank/DDBJ databases">
        <title>Draft genome sequence of Mitsuaria sp. HWN-4.</title>
        <authorList>
            <person name="Gundlapally S.R."/>
        </authorList>
    </citation>
    <scope>NUCLEOTIDE SEQUENCE [LARGE SCALE GENOMIC DNA]</scope>
    <source>
        <strain evidence="2 3">HWN-4</strain>
    </source>
</reference>
<evidence type="ECO:0000256" key="1">
    <source>
        <dbReference type="SAM" id="MobiDB-lite"/>
    </source>
</evidence>
<feature type="region of interest" description="Disordered" evidence="1">
    <location>
        <begin position="1"/>
        <end position="28"/>
    </location>
</feature>
<organism evidence="2 3">
    <name type="scientific">Roseateles chitinivorans</name>
    <dbReference type="NCBI Taxonomy" id="2917965"/>
    <lineage>
        <taxon>Bacteria</taxon>
        <taxon>Pseudomonadati</taxon>
        <taxon>Pseudomonadota</taxon>
        <taxon>Betaproteobacteria</taxon>
        <taxon>Burkholderiales</taxon>
        <taxon>Sphaerotilaceae</taxon>
        <taxon>Roseateles</taxon>
    </lineage>
</organism>
<feature type="compositionally biased region" description="Basic and acidic residues" evidence="1">
    <location>
        <begin position="14"/>
        <end position="24"/>
    </location>
</feature>
<evidence type="ECO:0000313" key="3">
    <source>
        <dbReference type="Proteomes" id="UP000231501"/>
    </source>
</evidence>
<accession>A0A2G9C5B7</accession>
<dbReference type="Proteomes" id="UP000231501">
    <property type="component" value="Unassembled WGS sequence"/>
</dbReference>
<name>A0A2G9C5B7_9BURK</name>
<proteinExistence type="predicted"/>
<comment type="caution">
    <text evidence="2">The sequence shown here is derived from an EMBL/GenBank/DDBJ whole genome shotgun (WGS) entry which is preliminary data.</text>
</comment>
<dbReference type="Gene3D" id="3.40.50.2000">
    <property type="entry name" value="Glycogen Phosphorylase B"/>
    <property type="match status" value="1"/>
</dbReference>
<evidence type="ECO:0000313" key="2">
    <source>
        <dbReference type="EMBL" id="PIM51640.1"/>
    </source>
</evidence>
<dbReference type="GO" id="GO:0016740">
    <property type="term" value="F:transferase activity"/>
    <property type="evidence" value="ECO:0007669"/>
    <property type="project" value="UniProtKB-KW"/>
</dbReference>
<dbReference type="Gene3D" id="3.40.50.11010">
    <property type="match status" value="1"/>
</dbReference>
<keyword evidence="2" id="KW-0808">Transferase</keyword>
<dbReference type="EMBL" id="PEOG01000057">
    <property type="protein sequence ID" value="PIM51640.1"/>
    <property type="molecule type" value="Genomic_DNA"/>
</dbReference>
<dbReference type="AlphaFoldDB" id="A0A2G9C5B7"/>
<sequence>MRSAVRCRTQAADSPRKQRPEQRFGGRNAVRKRFGTRACQSVAHDHPQRPSMPQQPHLLVFSHLRWDFVFQRPQHLMTRLANDYRVVFIEEPMHDPAGPPRVESRRVGPGGAIEVLVPFTPVAAPGFDDAQLPLLLPLIERELGQREVRDYAVWMYTPMALPLIAGMQPRALVYDCMDELSAFKHAPAQLRQRESALMAAADLVLCGGPALYAARHGQHPELHCLPSAVDAAHFAPPCTAPDDPLALQAQAVQGHIARPRLGFFGVIDERMDLALVDAIAAARPDWQLAMVGPVAKISQADLPRRANLHWLGMQRYELLPHLLAGWDVCLMPFALNESTRFISPTKTLEYLAGGKPVVSTPIRDVVGLYGDVVRIGHDAASFVAACDELMQEDAASREYWHGSAAAVVAAASWDAAAGRARDWLAAAMRPVAPDAPIIGASLRAA</sequence>
<dbReference type="Pfam" id="PF13692">
    <property type="entry name" value="Glyco_trans_1_4"/>
    <property type="match status" value="1"/>
</dbReference>
<gene>
    <name evidence="2" type="ORF">CS062_18670</name>
</gene>